<reference evidence="2" key="1">
    <citation type="submission" date="2018-05" db="EMBL/GenBank/DDBJ databases">
        <authorList>
            <person name="Lanie J.A."/>
            <person name="Ng W.-L."/>
            <person name="Kazmierczak K.M."/>
            <person name="Andrzejewski T.M."/>
            <person name="Davidsen T.M."/>
            <person name="Wayne K.J."/>
            <person name="Tettelin H."/>
            <person name="Glass J.I."/>
            <person name="Rusch D."/>
            <person name="Podicherti R."/>
            <person name="Tsui H.-C.T."/>
            <person name="Winkler M.E."/>
        </authorList>
    </citation>
    <scope>NUCLEOTIDE SEQUENCE</scope>
</reference>
<name>A0A381NGH3_9ZZZZ</name>
<evidence type="ECO:0000313" key="2">
    <source>
        <dbReference type="EMBL" id="SUZ53685.1"/>
    </source>
</evidence>
<dbReference type="AlphaFoldDB" id="A0A381NGH3"/>
<protein>
    <submittedName>
        <fullName evidence="2">Uncharacterized protein</fullName>
    </submittedName>
</protein>
<sequence>MLCGRRVSIKRPVNQSAHGQEEQRQPKPTGYTVGHSARVVHGGLARELAPTTVKPDINDGRRYEIARQHPATISMPVGISRTRD</sequence>
<gene>
    <name evidence="2" type="ORF">METZ01_LOCUS6539</name>
</gene>
<organism evidence="2">
    <name type="scientific">marine metagenome</name>
    <dbReference type="NCBI Taxonomy" id="408172"/>
    <lineage>
        <taxon>unclassified sequences</taxon>
        <taxon>metagenomes</taxon>
        <taxon>ecological metagenomes</taxon>
    </lineage>
</organism>
<dbReference type="EMBL" id="UINC01000343">
    <property type="protein sequence ID" value="SUZ53685.1"/>
    <property type="molecule type" value="Genomic_DNA"/>
</dbReference>
<accession>A0A381NGH3</accession>
<feature type="region of interest" description="Disordered" evidence="1">
    <location>
        <begin position="1"/>
        <end position="33"/>
    </location>
</feature>
<proteinExistence type="predicted"/>
<evidence type="ECO:0000256" key="1">
    <source>
        <dbReference type="SAM" id="MobiDB-lite"/>
    </source>
</evidence>